<comment type="subcellular location">
    <subcellularLocation>
        <location evidence="1">Nucleus</location>
    </subcellularLocation>
</comment>
<reference evidence="2 3" key="1">
    <citation type="journal article" date="2019" name="Sci. Rep.">
        <title>Orb-weaving spider Araneus ventricosus genome elucidates the spidroin gene catalogue.</title>
        <authorList>
            <person name="Kono N."/>
            <person name="Nakamura H."/>
            <person name="Ohtoshi R."/>
            <person name="Moran D.A.P."/>
            <person name="Shinohara A."/>
            <person name="Yoshida Y."/>
            <person name="Fujiwara M."/>
            <person name="Mori M."/>
            <person name="Tomita M."/>
            <person name="Arakawa K."/>
        </authorList>
    </citation>
    <scope>NUCLEOTIDE SEQUENCE [LARGE SCALE GENOMIC DNA]</scope>
</reference>
<evidence type="ECO:0000256" key="1">
    <source>
        <dbReference type="ARBA" id="ARBA00004123"/>
    </source>
</evidence>
<dbReference type="SUPFAM" id="SSF46689">
    <property type="entry name" value="Homeodomain-like"/>
    <property type="match status" value="1"/>
</dbReference>
<dbReference type="InterPro" id="IPR009057">
    <property type="entry name" value="Homeodomain-like_sf"/>
</dbReference>
<feature type="non-terminal residue" evidence="2">
    <location>
        <position position="1"/>
    </location>
</feature>
<dbReference type="OrthoDB" id="2351036at2759"/>
<evidence type="ECO:0008006" key="4">
    <source>
        <dbReference type="Google" id="ProtNLM"/>
    </source>
</evidence>
<comment type="caution">
    <text evidence="2">The sequence shown here is derived from an EMBL/GenBank/DDBJ whole genome shotgun (WGS) entry which is preliminary data.</text>
</comment>
<dbReference type="GO" id="GO:0005634">
    <property type="term" value="C:nucleus"/>
    <property type="evidence" value="ECO:0007669"/>
    <property type="project" value="UniProtKB-SubCell"/>
</dbReference>
<evidence type="ECO:0000313" key="3">
    <source>
        <dbReference type="Proteomes" id="UP000499080"/>
    </source>
</evidence>
<name>A0A4Y2F0T6_ARAVE</name>
<organism evidence="2 3">
    <name type="scientific">Araneus ventricosus</name>
    <name type="common">Orbweaver spider</name>
    <name type="synonym">Epeira ventricosa</name>
    <dbReference type="NCBI Taxonomy" id="182803"/>
    <lineage>
        <taxon>Eukaryota</taxon>
        <taxon>Metazoa</taxon>
        <taxon>Ecdysozoa</taxon>
        <taxon>Arthropoda</taxon>
        <taxon>Chelicerata</taxon>
        <taxon>Arachnida</taxon>
        <taxon>Araneae</taxon>
        <taxon>Araneomorphae</taxon>
        <taxon>Entelegynae</taxon>
        <taxon>Araneoidea</taxon>
        <taxon>Araneidae</taxon>
        <taxon>Araneus</taxon>
    </lineage>
</organism>
<evidence type="ECO:0000313" key="2">
    <source>
        <dbReference type="EMBL" id="GBM34973.1"/>
    </source>
</evidence>
<dbReference type="AlphaFoldDB" id="A0A4Y2F0T6"/>
<keyword evidence="3" id="KW-1185">Reference proteome</keyword>
<protein>
    <recommendedName>
        <fullName evidence="4">Transposase Tc1-like domain-containing protein</fullName>
    </recommendedName>
</protein>
<dbReference type="EMBL" id="BGPR01248719">
    <property type="protein sequence ID" value="GBM34973.1"/>
    <property type="molecule type" value="Genomic_DNA"/>
</dbReference>
<gene>
    <name evidence="2" type="ORF">AVEN_207733_1</name>
</gene>
<sequence>RVAVPQQQYTLKRPKTWYRHAYANKEIWNQSEYCAAVGNSYIRQQVPATVVRSVTAATMAGYQDLSEFERGVIVDAREMGFSRTTPSQVYREYRESGNTQNLRHRCGREKIMQERDQRRLTRIIKRDRRATLPQIAADFNAGPSTSVSLRTIQRNIIDMGFLSRRLTRAPLMTARY</sequence>
<dbReference type="Proteomes" id="UP000499080">
    <property type="component" value="Unassembled WGS sequence"/>
</dbReference>
<proteinExistence type="predicted"/>
<accession>A0A4Y2F0T6</accession>